<evidence type="ECO:0000256" key="1">
    <source>
        <dbReference type="SAM" id="SignalP"/>
    </source>
</evidence>
<dbReference type="Proteomes" id="UP001321760">
    <property type="component" value="Unassembled WGS sequence"/>
</dbReference>
<proteinExistence type="predicted"/>
<evidence type="ECO:0000259" key="2">
    <source>
        <dbReference type="Pfam" id="PF09084"/>
    </source>
</evidence>
<dbReference type="EMBL" id="MU865932">
    <property type="protein sequence ID" value="KAK4450440.1"/>
    <property type="molecule type" value="Genomic_DNA"/>
</dbReference>
<evidence type="ECO:0000313" key="3">
    <source>
        <dbReference type="EMBL" id="KAK4450440.1"/>
    </source>
</evidence>
<dbReference type="AlphaFoldDB" id="A0AAV9GSC4"/>
<feature type="domain" description="SsuA/THI5-like" evidence="2">
    <location>
        <begin position="85"/>
        <end position="248"/>
    </location>
</feature>
<name>A0AAV9GSC4_9PEZI</name>
<dbReference type="Pfam" id="PF09084">
    <property type="entry name" value="NMT1"/>
    <property type="match status" value="1"/>
</dbReference>
<keyword evidence="4" id="KW-1185">Reference proteome</keyword>
<accession>A0AAV9GSC4</accession>
<dbReference type="Gene3D" id="3.40.190.10">
    <property type="entry name" value="Periplasmic binding protein-like II"/>
    <property type="match status" value="2"/>
</dbReference>
<sequence length="341" mass="37326">MLQRFCFLFTSLAFTGLPGATALTVAAAVQNIEATPLVVALEDHYNSSSYTFINSLPDVGVNPRIDLYAGAEVHVLGDIPHSPDLRVIATVVQFSYRIVADKRKGIKTPSDFRGKRIGVVPNVTSEYFAYRYMTDVAKLNASEYIFVGSGSLCYAPPCGNGTYPHMLATGQLDAFTAFEPTTTVGGMILGGEEGEGNATFFRNDTVYRKINVLYTTKAKLDNATTRADIVGYLRALGKTHDVFTNQPEKIWPRVSNITARSQNVTANKATEGIMKTFWPLTKWSRALPSDLVDLMAEEDKWVAMKEGKGRIPASRETIRGIIDDGPLKEAMALEEGASCED</sequence>
<evidence type="ECO:0000313" key="4">
    <source>
        <dbReference type="Proteomes" id="UP001321760"/>
    </source>
</evidence>
<keyword evidence="1" id="KW-0732">Signal</keyword>
<gene>
    <name evidence="3" type="ORF">QBC34DRAFT_75665</name>
</gene>
<reference evidence="3" key="2">
    <citation type="submission" date="2023-05" db="EMBL/GenBank/DDBJ databases">
        <authorList>
            <consortium name="Lawrence Berkeley National Laboratory"/>
            <person name="Steindorff A."/>
            <person name="Hensen N."/>
            <person name="Bonometti L."/>
            <person name="Westerberg I."/>
            <person name="Brannstrom I.O."/>
            <person name="Guillou S."/>
            <person name="Cros-Aarteil S."/>
            <person name="Calhoun S."/>
            <person name="Haridas S."/>
            <person name="Kuo A."/>
            <person name="Mondo S."/>
            <person name="Pangilinan J."/>
            <person name="Riley R."/>
            <person name="Labutti K."/>
            <person name="Andreopoulos B."/>
            <person name="Lipzen A."/>
            <person name="Chen C."/>
            <person name="Yanf M."/>
            <person name="Daum C."/>
            <person name="Ng V."/>
            <person name="Clum A."/>
            <person name="Ohm R."/>
            <person name="Martin F."/>
            <person name="Silar P."/>
            <person name="Natvig D."/>
            <person name="Lalanne C."/>
            <person name="Gautier V."/>
            <person name="Ament-Velasquez S.L."/>
            <person name="Kruys A."/>
            <person name="Hutchinson M.I."/>
            <person name="Powell A.J."/>
            <person name="Barry K."/>
            <person name="Miller A.N."/>
            <person name="Grigoriev I.V."/>
            <person name="Debuchy R."/>
            <person name="Gladieux P."/>
            <person name="Thoren M.H."/>
            <person name="Johannesson H."/>
        </authorList>
    </citation>
    <scope>NUCLEOTIDE SEQUENCE</scope>
    <source>
        <strain evidence="3">PSN243</strain>
    </source>
</reference>
<organism evidence="3 4">
    <name type="scientific">Podospora aff. communis PSN243</name>
    <dbReference type="NCBI Taxonomy" id="3040156"/>
    <lineage>
        <taxon>Eukaryota</taxon>
        <taxon>Fungi</taxon>
        <taxon>Dikarya</taxon>
        <taxon>Ascomycota</taxon>
        <taxon>Pezizomycotina</taxon>
        <taxon>Sordariomycetes</taxon>
        <taxon>Sordariomycetidae</taxon>
        <taxon>Sordariales</taxon>
        <taxon>Podosporaceae</taxon>
        <taxon>Podospora</taxon>
    </lineage>
</organism>
<protein>
    <recommendedName>
        <fullName evidence="2">SsuA/THI5-like domain-containing protein</fullName>
    </recommendedName>
</protein>
<comment type="caution">
    <text evidence="3">The sequence shown here is derived from an EMBL/GenBank/DDBJ whole genome shotgun (WGS) entry which is preliminary data.</text>
</comment>
<reference evidence="3" key="1">
    <citation type="journal article" date="2023" name="Mol. Phylogenet. Evol.">
        <title>Genome-scale phylogeny and comparative genomics of the fungal order Sordariales.</title>
        <authorList>
            <person name="Hensen N."/>
            <person name="Bonometti L."/>
            <person name="Westerberg I."/>
            <person name="Brannstrom I.O."/>
            <person name="Guillou S."/>
            <person name="Cros-Aarteil S."/>
            <person name="Calhoun S."/>
            <person name="Haridas S."/>
            <person name="Kuo A."/>
            <person name="Mondo S."/>
            <person name="Pangilinan J."/>
            <person name="Riley R."/>
            <person name="LaButti K."/>
            <person name="Andreopoulos B."/>
            <person name="Lipzen A."/>
            <person name="Chen C."/>
            <person name="Yan M."/>
            <person name="Daum C."/>
            <person name="Ng V."/>
            <person name="Clum A."/>
            <person name="Steindorff A."/>
            <person name="Ohm R.A."/>
            <person name="Martin F."/>
            <person name="Silar P."/>
            <person name="Natvig D.O."/>
            <person name="Lalanne C."/>
            <person name="Gautier V."/>
            <person name="Ament-Velasquez S.L."/>
            <person name="Kruys A."/>
            <person name="Hutchinson M.I."/>
            <person name="Powell A.J."/>
            <person name="Barry K."/>
            <person name="Miller A.N."/>
            <person name="Grigoriev I.V."/>
            <person name="Debuchy R."/>
            <person name="Gladieux P."/>
            <person name="Hiltunen Thoren M."/>
            <person name="Johannesson H."/>
        </authorList>
    </citation>
    <scope>NUCLEOTIDE SEQUENCE</scope>
    <source>
        <strain evidence="3">PSN243</strain>
    </source>
</reference>
<feature type="chain" id="PRO_5043653587" description="SsuA/THI5-like domain-containing protein" evidence="1">
    <location>
        <begin position="23"/>
        <end position="341"/>
    </location>
</feature>
<dbReference type="SUPFAM" id="SSF53850">
    <property type="entry name" value="Periplasmic binding protein-like II"/>
    <property type="match status" value="1"/>
</dbReference>
<feature type="signal peptide" evidence="1">
    <location>
        <begin position="1"/>
        <end position="22"/>
    </location>
</feature>
<dbReference type="InterPro" id="IPR015168">
    <property type="entry name" value="SsuA/THI5"/>
</dbReference>